<gene>
    <name evidence="1" type="ORF">FDO65_21185</name>
</gene>
<keyword evidence="1" id="KW-0808">Transferase</keyword>
<dbReference type="CDD" id="cd02440">
    <property type="entry name" value="AdoMet_MTases"/>
    <property type="match status" value="1"/>
</dbReference>
<keyword evidence="1" id="KW-0489">Methyltransferase</keyword>
<dbReference type="EMBL" id="SZZH01000008">
    <property type="protein sequence ID" value="TKV56180.1"/>
    <property type="molecule type" value="Genomic_DNA"/>
</dbReference>
<accession>A0A4U6Q730</accession>
<evidence type="ECO:0000313" key="2">
    <source>
        <dbReference type="Proteomes" id="UP000306985"/>
    </source>
</evidence>
<reference evidence="1 2" key="1">
    <citation type="submission" date="2019-05" db="EMBL/GenBank/DDBJ databases">
        <title>Nakamurella sp. N5BH11, whole genome shotgun sequence.</title>
        <authorList>
            <person name="Tuo L."/>
        </authorList>
    </citation>
    <scope>NUCLEOTIDE SEQUENCE [LARGE SCALE GENOMIC DNA]</scope>
    <source>
        <strain evidence="1 2">N5BH11</strain>
    </source>
</reference>
<dbReference type="SUPFAM" id="SSF53335">
    <property type="entry name" value="S-adenosyl-L-methionine-dependent methyltransferases"/>
    <property type="match status" value="1"/>
</dbReference>
<dbReference type="OrthoDB" id="3366024at2"/>
<comment type="caution">
    <text evidence="1">The sequence shown here is derived from an EMBL/GenBank/DDBJ whole genome shotgun (WGS) entry which is preliminary data.</text>
</comment>
<dbReference type="GO" id="GO:0032259">
    <property type="term" value="P:methylation"/>
    <property type="evidence" value="ECO:0007669"/>
    <property type="project" value="UniProtKB-KW"/>
</dbReference>
<name>A0A4U6Q730_9ACTN</name>
<dbReference type="GO" id="GO:0008168">
    <property type="term" value="F:methyltransferase activity"/>
    <property type="evidence" value="ECO:0007669"/>
    <property type="project" value="UniProtKB-KW"/>
</dbReference>
<keyword evidence="2" id="KW-1185">Reference proteome</keyword>
<dbReference type="PANTHER" id="PTHR43861">
    <property type="entry name" value="TRANS-ACONITATE 2-METHYLTRANSFERASE-RELATED"/>
    <property type="match status" value="1"/>
</dbReference>
<dbReference type="Pfam" id="PF13489">
    <property type="entry name" value="Methyltransf_23"/>
    <property type="match status" value="1"/>
</dbReference>
<evidence type="ECO:0000313" key="1">
    <source>
        <dbReference type="EMBL" id="TKV56180.1"/>
    </source>
</evidence>
<dbReference type="AlphaFoldDB" id="A0A4U6Q730"/>
<organism evidence="1 2">
    <name type="scientific">Nakamurella flava</name>
    <dbReference type="NCBI Taxonomy" id="2576308"/>
    <lineage>
        <taxon>Bacteria</taxon>
        <taxon>Bacillati</taxon>
        <taxon>Actinomycetota</taxon>
        <taxon>Actinomycetes</taxon>
        <taxon>Nakamurellales</taxon>
        <taxon>Nakamurellaceae</taxon>
        <taxon>Nakamurella</taxon>
    </lineage>
</organism>
<dbReference type="Gene3D" id="3.40.50.150">
    <property type="entry name" value="Vaccinia Virus protein VP39"/>
    <property type="match status" value="1"/>
</dbReference>
<sequence>MLAELVATIGPPGESPRVLDLGGGSGTRAVPLAALGCQVTVADTSVDALAILRRRAVDAGVADRVTAVQADAEQPTAVVPAGSVDLVICHHLLESVDDPAAVLAAVAAALRPGGRLSLLAPSRWGMVVRLILAGRSAAALALIHDPEGRFGPTDPLLRRFEPGQLYGLLETAGLAVESFSGVGGVAGLTVGSARQLSAADEAAQPALVAAVAASPVLRDIAPDMHLVARRHSEVPA</sequence>
<protein>
    <submittedName>
        <fullName evidence="1">Methyltransferase domain-containing protein</fullName>
    </submittedName>
</protein>
<proteinExistence type="predicted"/>
<dbReference type="InterPro" id="IPR029063">
    <property type="entry name" value="SAM-dependent_MTases_sf"/>
</dbReference>
<dbReference type="Proteomes" id="UP000306985">
    <property type="component" value="Unassembled WGS sequence"/>
</dbReference>